<sequence length="515" mass="55438">MIADDAVDLAELADLAGFIDWTRLDGVPTLFAPQPGPITAGLFFRVGTADETLATAGLTHVVEHLALFDQNLTEVHHNGVTTDTYTLFHVTGARHEVVSFLDGVCSALRNLPVHRLETEKGILRAEASRRGGSPLAPMRLWRFGAGGLGLQGYDEIGLGRLTPEDARAWARTRFTRENAVLFVTDETVPAELGLDLLPGSRMPVPVMPSALPQRPAYFVGRDGHIGLDSIVRRSPAAVLLARIAGRALFRDLRQEGGYSYTATSDYTPWNAELATLTLYADALPDLQDAAVGAFVDTVAGLRRGPLEKELETARAALIAEYDLPDKAARMLPAYALDLLWGSTIYGPEQGLARLEEVTEADLREVSHELWSDALVQVPMGGLEWAGLTPAPTWSTSAVAGRRFPRAEPDVALVVGDDGISLTTVRGAVTVLFGECVAMTTRPDGARFLTGADGFTVAVEPTLHPGLTADVVGQLIDARVPAHLTIHLPPRAPESIPQPTPVAASPRRFGWRRREG</sequence>
<gene>
    <name evidence="2" type="ORF">HP550_02605</name>
</gene>
<dbReference type="AlphaFoldDB" id="A0A7Y5ZXY2"/>
<dbReference type="Proteomes" id="UP000565724">
    <property type="component" value="Unassembled WGS sequence"/>
</dbReference>
<comment type="caution">
    <text evidence="2">The sequence shown here is derived from an EMBL/GenBank/DDBJ whole genome shotgun (WGS) entry which is preliminary data.</text>
</comment>
<dbReference type="GO" id="GO:0046872">
    <property type="term" value="F:metal ion binding"/>
    <property type="evidence" value="ECO:0007669"/>
    <property type="project" value="InterPro"/>
</dbReference>
<protein>
    <submittedName>
        <fullName evidence="2">Insulinase family protein</fullName>
    </submittedName>
</protein>
<evidence type="ECO:0000313" key="2">
    <source>
        <dbReference type="EMBL" id="NUU16141.1"/>
    </source>
</evidence>
<dbReference type="RefSeq" id="WP_175346044.1">
    <property type="nucleotide sequence ID" value="NZ_JABMCI010000042.1"/>
</dbReference>
<accession>A0A7Y5ZXY2</accession>
<organism evidence="2 3">
    <name type="scientific">Cellulomonas humilata</name>
    <dbReference type="NCBI Taxonomy" id="144055"/>
    <lineage>
        <taxon>Bacteria</taxon>
        <taxon>Bacillati</taxon>
        <taxon>Actinomycetota</taxon>
        <taxon>Actinomycetes</taxon>
        <taxon>Micrococcales</taxon>
        <taxon>Cellulomonadaceae</taxon>
        <taxon>Cellulomonas</taxon>
    </lineage>
</organism>
<proteinExistence type="predicted"/>
<dbReference type="SUPFAM" id="SSF63411">
    <property type="entry name" value="LuxS/MPP-like metallohydrolase"/>
    <property type="match status" value="2"/>
</dbReference>
<keyword evidence="3" id="KW-1185">Reference proteome</keyword>
<feature type="region of interest" description="Disordered" evidence="1">
    <location>
        <begin position="489"/>
        <end position="515"/>
    </location>
</feature>
<reference evidence="2 3" key="1">
    <citation type="submission" date="2020-05" db="EMBL/GenBank/DDBJ databases">
        <title>Genome Sequencing of Type Strains.</title>
        <authorList>
            <person name="Lemaire J.F."/>
            <person name="Inderbitzin P."/>
            <person name="Gregorio O.A."/>
            <person name="Collins S.B."/>
            <person name="Wespe N."/>
            <person name="Knight-Connoni V."/>
        </authorList>
    </citation>
    <scope>NUCLEOTIDE SEQUENCE [LARGE SCALE GENOMIC DNA]</scope>
    <source>
        <strain evidence="2 3">ATCC 25174</strain>
    </source>
</reference>
<dbReference type="EMBL" id="JABMCI010000042">
    <property type="protein sequence ID" value="NUU16141.1"/>
    <property type="molecule type" value="Genomic_DNA"/>
</dbReference>
<dbReference type="Gene3D" id="3.30.830.10">
    <property type="entry name" value="Metalloenzyme, LuxS/M16 peptidase-like"/>
    <property type="match status" value="2"/>
</dbReference>
<evidence type="ECO:0000313" key="3">
    <source>
        <dbReference type="Proteomes" id="UP000565724"/>
    </source>
</evidence>
<name>A0A7Y5ZXY2_9CELL</name>
<feature type="compositionally biased region" description="Pro residues" evidence="1">
    <location>
        <begin position="489"/>
        <end position="499"/>
    </location>
</feature>
<evidence type="ECO:0000256" key="1">
    <source>
        <dbReference type="SAM" id="MobiDB-lite"/>
    </source>
</evidence>
<dbReference type="InterPro" id="IPR011249">
    <property type="entry name" value="Metalloenz_LuxS/M16"/>
</dbReference>